<dbReference type="InterPro" id="IPR057780">
    <property type="entry name" value="Beta-prop_Vps41"/>
</dbReference>
<name>A0AA35R3F1_GEOBA</name>
<dbReference type="AlphaFoldDB" id="A0AA35R3F1"/>
<evidence type="ECO:0000259" key="1">
    <source>
        <dbReference type="Pfam" id="PF23411"/>
    </source>
</evidence>
<accession>A0AA35R3F1</accession>
<protein>
    <submittedName>
        <fullName evidence="2">Vacuolar protein sorting-associated protein 41 homolog</fullName>
    </submittedName>
</protein>
<gene>
    <name evidence="2" type="ORF">GBAR_LOCUS3185</name>
</gene>
<dbReference type="EMBL" id="CASHTH010000437">
    <property type="protein sequence ID" value="CAI8001409.1"/>
    <property type="molecule type" value="Genomic_DNA"/>
</dbReference>
<evidence type="ECO:0000313" key="3">
    <source>
        <dbReference type="Proteomes" id="UP001174909"/>
    </source>
</evidence>
<reference evidence="2" key="1">
    <citation type="submission" date="2023-03" db="EMBL/GenBank/DDBJ databases">
        <authorList>
            <person name="Steffen K."/>
            <person name="Cardenas P."/>
        </authorList>
    </citation>
    <scope>NUCLEOTIDE SEQUENCE</scope>
</reference>
<organism evidence="2 3">
    <name type="scientific">Geodia barretti</name>
    <name type="common">Barrett's horny sponge</name>
    <dbReference type="NCBI Taxonomy" id="519541"/>
    <lineage>
        <taxon>Eukaryota</taxon>
        <taxon>Metazoa</taxon>
        <taxon>Porifera</taxon>
        <taxon>Demospongiae</taxon>
        <taxon>Heteroscleromorpha</taxon>
        <taxon>Tetractinellida</taxon>
        <taxon>Astrophorina</taxon>
        <taxon>Geodiidae</taxon>
        <taxon>Geodia</taxon>
    </lineage>
</organism>
<evidence type="ECO:0000313" key="2">
    <source>
        <dbReference type="EMBL" id="CAI8001409.1"/>
    </source>
</evidence>
<sequence>MIEERRWPLGNKVTELHAGVDRGLIPCIKWKDTLIAWCNSESQVVRVYDTVAKEQISSITFDDDGIKYPTCLYWQSAATLLVGKGHFVKTATIKEVDRNFQKLSQYSGEVDPNRKKKIMAIVGQNIFPNSIVCGVVPIFDENDWKLVVLGYPYNVDQDRQVADGTVPPPHMIVVPLARYDQAQKKFENPGTCSKDKLLPKGHQFCRAEEYHLECVGGEERFYILTPIDIILAEKRGDLDHIEWLLNKSRYTEAMSFAENPVVSKNLPSSVLQDIGIRFIYHLVKRGKFAEAAKTRTETRWEAHCASDDE</sequence>
<dbReference type="Proteomes" id="UP001174909">
    <property type="component" value="Unassembled WGS sequence"/>
</dbReference>
<feature type="domain" description="Vps41 beta-propeller" evidence="1">
    <location>
        <begin position="3"/>
        <end position="233"/>
    </location>
</feature>
<keyword evidence="3" id="KW-1185">Reference proteome</keyword>
<proteinExistence type="predicted"/>
<dbReference type="Pfam" id="PF23411">
    <property type="entry name" value="Beta-prop_Vps41"/>
    <property type="match status" value="1"/>
</dbReference>
<comment type="caution">
    <text evidence="2">The sequence shown here is derived from an EMBL/GenBank/DDBJ whole genome shotgun (WGS) entry which is preliminary data.</text>
</comment>